<dbReference type="PROSITE" id="PS51257">
    <property type="entry name" value="PROKAR_LIPOPROTEIN"/>
    <property type="match status" value="1"/>
</dbReference>
<name>A0A2H0WMS3_9BACT</name>
<dbReference type="PANTHER" id="PTHR34504:SF2">
    <property type="entry name" value="UPF0150 PROTEIN SSL0259"/>
    <property type="match status" value="1"/>
</dbReference>
<reference evidence="3" key="1">
    <citation type="submission" date="2017-09" db="EMBL/GenBank/DDBJ databases">
        <title>Depth-based differentiation of microbial function through sediment-hosted aquifers and enrichment of novel symbionts in the deep terrestrial subsurface.</title>
        <authorList>
            <person name="Probst A.J."/>
            <person name="Ladd B."/>
            <person name="Jarett J.K."/>
            <person name="Geller-Mcgrath D.E."/>
            <person name="Sieber C.M.K."/>
            <person name="Emerson J.B."/>
            <person name="Anantharaman K."/>
            <person name="Thomas B.C."/>
            <person name="Malmstrom R."/>
            <person name="Stieglmeier M."/>
            <person name="Klingl A."/>
            <person name="Woyke T."/>
            <person name="Ryan C.M."/>
            <person name="Banfield J.F."/>
        </authorList>
    </citation>
    <scope>NUCLEOTIDE SEQUENCE [LARGE SCALE GENOMIC DNA]</scope>
</reference>
<proteinExistence type="predicted"/>
<feature type="domain" description="HicB-like antitoxin of toxin-antitoxin system" evidence="1">
    <location>
        <begin position="8"/>
        <end position="64"/>
    </location>
</feature>
<dbReference type="Proteomes" id="UP000230353">
    <property type="component" value="Unassembled WGS sequence"/>
</dbReference>
<organism evidence="2 3">
    <name type="scientific">Candidatus Tagabacteria bacterium CG09_land_8_20_14_0_10_41_14</name>
    <dbReference type="NCBI Taxonomy" id="1975021"/>
    <lineage>
        <taxon>Bacteria</taxon>
        <taxon>Candidatus Tagaibacteriota</taxon>
    </lineage>
</organism>
<comment type="caution">
    <text evidence="2">The sequence shown here is derived from an EMBL/GenBank/DDBJ whole genome shotgun (WGS) entry which is preliminary data.</text>
</comment>
<evidence type="ECO:0000313" key="3">
    <source>
        <dbReference type="Proteomes" id="UP000230353"/>
    </source>
</evidence>
<accession>A0A2H0WMS3</accession>
<dbReference type="PANTHER" id="PTHR34504">
    <property type="entry name" value="ANTITOXIN HICB"/>
    <property type="match status" value="1"/>
</dbReference>
<gene>
    <name evidence="2" type="ORF">COT67_02715</name>
</gene>
<sequence>MKNKLSFYQIVVEPCEEGGFFATCPLLQGCHAEGETFGEAIDNIKDVIQAHLDVRQENGEIIPSIEFKSFPKINFQVLVPVR</sequence>
<dbReference type="Gene3D" id="3.30.160.250">
    <property type="match status" value="1"/>
</dbReference>
<dbReference type="InterPro" id="IPR031807">
    <property type="entry name" value="HicB-like"/>
</dbReference>
<evidence type="ECO:0000259" key="1">
    <source>
        <dbReference type="Pfam" id="PF15919"/>
    </source>
</evidence>
<evidence type="ECO:0000313" key="2">
    <source>
        <dbReference type="EMBL" id="PIS13248.1"/>
    </source>
</evidence>
<dbReference type="SUPFAM" id="SSF143100">
    <property type="entry name" value="TTHA1013/TTHA0281-like"/>
    <property type="match status" value="1"/>
</dbReference>
<dbReference type="Pfam" id="PF15919">
    <property type="entry name" value="HicB_lk_antitox"/>
    <property type="match status" value="1"/>
</dbReference>
<dbReference type="AlphaFoldDB" id="A0A2H0WMS3"/>
<protein>
    <recommendedName>
        <fullName evidence="1">HicB-like antitoxin of toxin-antitoxin system domain-containing protein</fullName>
    </recommendedName>
</protein>
<dbReference type="EMBL" id="PEZL01000039">
    <property type="protein sequence ID" value="PIS13248.1"/>
    <property type="molecule type" value="Genomic_DNA"/>
</dbReference>
<dbReference type="InterPro" id="IPR035069">
    <property type="entry name" value="TTHA1013/TTHA0281-like"/>
</dbReference>
<dbReference type="InterPro" id="IPR051404">
    <property type="entry name" value="TA_system_antitoxin"/>
</dbReference>